<name>A0A3P6EIG3_BRAOL</name>
<accession>A0A3P6EIG3</accession>
<sequence>MKGCLRTPFEDQAERSSRVNQEFELLMHVRLVIGCQSWKQSMSRIMPQSFYVPRVLSLKSCPSCLSPRTPYILSPRSVASGLLALLNVERDKIGAAPYDGCLCTLVTGVKPFVVRLGVKFSAVCKLAGFLKTLEYWQRDKFWDLVSKFLILCLEMLEISALGLGQELGLLLVLEGVMTNSTYVSHFSFILIPYRFKVRDRFSAYVSMMLQRISLSPAFGKHSGLTTDVRSQNCCFCRYIASGELAWLGRYVATELCAWRPSCVRVATELGWSSVATSRPSCVRTRSLRSDRAWLELGRYEATELCACSVATEIASSFHCTSCGEKSQQSFRFSQELWRLHRRWP</sequence>
<protein>
    <submittedName>
        <fullName evidence="1">Uncharacterized protein</fullName>
    </submittedName>
</protein>
<dbReference type="AlphaFoldDB" id="A0A3P6EIG3"/>
<organism evidence="1">
    <name type="scientific">Brassica oleracea</name>
    <name type="common">Wild cabbage</name>
    <dbReference type="NCBI Taxonomy" id="3712"/>
    <lineage>
        <taxon>Eukaryota</taxon>
        <taxon>Viridiplantae</taxon>
        <taxon>Streptophyta</taxon>
        <taxon>Embryophyta</taxon>
        <taxon>Tracheophyta</taxon>
        <taxon>Spermatophyta</taxon>
        <taxon>Magnoliopsida</taxon>
        <taxon>eudicotyledons</taxon>
        <taxon>Gunneridae</taxon>
        <taxon>Pentapetalae</taxon>
        <taxon>rosids</taxon>
        <taxon>malvids</taxon>
        <taxon>Brassicales</taxon>
        <taxon>Brassicaceae</taxon>
        <taxon>Brassiceae</taxon>
        <taxon>Brassica</taxon>
    </lineage>
</organism>
<proteinExistence type="predicted"/>
<gene>
    <name evidence="1" type="ORF">BOLC9T56432H</name>
</gene>
<dbReference type="EMBL" id="LR031875">
    <property type="protein sequence ID" value="VDD31109.1"/>
    <property type="molecule type" value="Genomic_DNA"/>
</dbReference>
<reference evidence="1" key="1">
    <citation type="submission" date="2018-11" db="EMBL/GenBank/DDBJ databases">
        <authorList>
            <consortium name="Genoscope - CEA"/>
            <person name="William W."/>
        </authorList>
    </citation>
    <scope>NUCLEOTIDE SEQUENCE</scope>
</reference>
<evidence type="ECO:0000313" key="1">
    <source>
        <dbReference type="EMBL" id="VDD31109.1"/>
    </source>
</evidence>